<comment type="caution">
    <text evidence="2">The sequence shown here is derived from an EMBL/GenBank/DDBJ whole genome shotgun (WGS) entry which is preliminary data.</text>
</comment>
<keyword evidence="1" id="KW-0732">Signal</keyword>
<evidence type="ECO:0000313" key="3">
    <source>
        <dbReference type="Proteomes" id="UP000265341"/>
    </source>
</evidence>
<name>A0A399ERS4_9DEIN</name>
<dbReference type="AlphaFoldDB" id="A0A399ERS4"/>
<protein>
    <recommendedName>
        <fullName evidence="4">Lipoprotein</fullName>
    </recommendedName>
</protein>
<dbReference type="Proteomes" id="UP000265341">
    <property type="component" value="Unassembled WGS sequence"/>
</dbReference>
<dbReference type="RefSeq" id="WP_119276723.1">
    <property type="nucleotide sequence ID" value="NZ_QWLA01000020.1"/>
</dbReference>
<accession>A0A399ERS4</accession>
<feature type="signal peptide" evidence="1">
    <location>
        <begin position="1"/>
        <end position="18"/>
    </location>
</feature>
<reference evidence="2 3" key="1">
    <citation type="submission" date="2018-08" db="EMBL/GenBank/DDBJ databases">
        <title>Meiothermus roseus NBRC 110900 genome sequencing project.</title>
        <authorList>
            <person name="Da Costa M.S."/>
            <person name="Albuquerque L."/>
            <person name="Raposo P."/>
            <person name="Froufe H.J.C."/>
            <person name="Barroso C.S."/>
            <person name="Egas C."/>
        </authorList>
    </citation>
    <scope>NUCLEOTIDE SEQUENCE [LARGE SCALE GENOMIC DNA]</scope>
    <source>
        <strain evidence="2 3">NBRC 110900</strain>
    </source>
</reference>
<evidence type="ECO:0000313" key="2">
    <source>
        <dbReference type="EMBL" id="RIH87354.1"/>
    </source>
</evidence>
<evidence type="ECO:0000256" key="1">
    <source>
        <dbReference type="SAM" id="SignalP"/>
    </source>
</evidence>
<gene>
    <name evidence="2" type="ORF">Mrose_01332</name>
</gene>
<feature type="chain" id="PRO_5017374223" description="Lipoprotein" evidence="1">
    <location>
        <begin position="19"/>
        <end position="159"/>
    </location>
</feature>
<dbReference type="EMBL" id="QWLA01000020">
    <property type="protein sequence ID" value="RIH87354.1"/>
    <property type="molecule type" value="Genomic_DNA"/>
</dbReference>
<sequence>MRKTFGLLLLALALGACAPQIETGKGEMVFEAVATGTDALVSRTDPSYRPDLTAPFASELAVFYSLRVSPPAGYSPFTVVQQPSNPKEVRVSYVARKVDAQGKVLGTIEMAWLIRERGQGLVSIFLNSRSDDSQVDVAALEAQALSYLTSRFRLLASGR</sequence>
<dbReference type="OrthoDB" id="34343at2"/>
<organism evidence="2 3">
    <name type="scientific">Calidithermus roseus</name>
    <dbReference type="NCBI Taxonomy" id="1644118"/>
    <lineage>
        <taxon>Bacteria</taxon>
        <taxon>Thermotogati</taxon>
        <taxon>Deinococcota</taxon>
        <taxon>Deinococci</taxon>
        <taxon>Thermales</taxon>
        <taxon>Thermaceae</taxon>
        <taxon>Calidithermus</taxon>
    </lineage>
</organism>
<dbReference type="PROSITE" id="PS51257">
    <property type="entry name" value="PROKAR_LIPOPROTEIN"/>
    <property type="match status" value="1"/>
</dbReference>
<proteinExistence type="predicted"/>
<evidence type="ECO:0008006" key="4">
    <source>
        <dbReference type="Google" id="ProtNLM"/>
    </source>
</evidence>
<keyword evidence="3" id="KW-1185">Reference proteome</keyword>